<protein>
    <submittedName>
        <fullName evidence="1">Uncharacterized protein</fullName>
    </submittedName>
</protein>
<comment type="caution">
    <text evidence="1">The sequence shown here is derived from an EMBL/GenBank/DDBJ whole genome shotgun (WGS) entry which is preliminary data.</text>
</comment>
<evidence type="ECO:0000313" key="1">
    <source>
        <dbReference type="EMBL" id="MQL68087.1"/>
    </source>
</evidence>
<organism evidence="1 2">
    <name type="scientific">Colocasia esculenta</name>
    <name type="common">Wild taro</name>
    <name type="synonym">Arum esculentum</name>
    <dbReference type="NCBI Taxonomy" id="4460"/>
    <lineage>
        <taxon>Eukaryota</taxon>
        <taxon>Viridiplantae</taxon>
        <taxon>Streptophyta</taxon>
        <taxon>Embryophyta</taxon>
        <taxon>Tracheophyta</taxon>
        <taxon>Spermatophyta</taxon>
        <taxon>Magnoliopsida</taxon>
        <taxon>Liliopsida</taxon>
        <taxon>Araceae</taxon>
        <taxon>Aroideae</taxon>
        <taxon>Colocasieae</taxon>
        <taxon>Colocasia</taxon>
    </lineage>
</organism>
<feature type="non-terminal residue" evidence="1">
    <location>
        <position position="143"/>
    </location>
</feature>
<proteinExistence type="predicted"/>
<gene>
    <name evidence="1" type="ORF">Taro_000366</name>
</gene>
<sequence>SKCVDTQADCVDTTGFNCSDCFLGQSSSVDTQVDCVDTTGCFSQNMLLGQSSSVDTQKLEEQWRMMVEKGELESEESTVPETPEVAMELNEERFLRIERKIGAEALKKFFAGRRGFFEISQRRRARIDRAYHSRRVESDARER</sequence>
<name>A0A843TCY1_COLES</name>
<dbReference type="Proteomes" id="UP000652761">
    <property type="component" value="Unassembled WGS sequence"/>
</dbReference>
<dbReference type="AlphaFoldDB" id="A0A843TCY1"/>
<keyword evidence="2" id="KW-1185">Reference proteome</keyword>
<reference evidence="1" key="1">
    <citation type="submission" date="2017-07" db="EMBL/GenBank/DDBJ databases">
        <title>Taro Niue Genome Assembly and Annotation.</title>
        <authorList>
            <person name="Atibalentja N."/>
            <person name="Keating K."/>
            <person name="Fields C.J."/>
        </authorList>
    </citation>
    <scope>NUCLEOTIDE SEQUENCE</scope>
    <source>
        <strain evidence="1">Niue_2</strain>
        <tissue evidence="1">Leaf</tissue>
    </source>
</reference>
<evidence type="ECO:0000313" key="2">
    <source>
        <dbReference type="Proteomes" id="UP000652761"/>
    </source>
</evidence>
<dbReference type="EMBL" id="NMUH01000007">
    <property type="protein sequence ID" value="MQL68087.1"/>
    <property type="molecule type" value="Genomic_DNA"/>
</dbReference>
<accession>A0A843TCY1</accession>